<comment type="pathway">
    <text evidence="1">Metabolic intermediate biosynthesis; chorismate biosynthesis; chorismate from D-erythrose 4-phosphate and phosphoenolpyruvate: step 4/7.</text>
</comment>
<comment type="caution">
    <text evidence="5">The sequence shown here is derived from an EMBL/GenBank/DDBJ whole genome shotgun (WGS) entry which is preliminary data.</text>
</comment>
<dbReference type="InterPro" id="IPR046346">
    <property type="entry name" value="Aminoacid_DH-like_N_sf"/>
</dbReference>
<dbReference type="PANTHER" id="PTHR21089:SF1">
    <property type="entry name" value="BIFUNCTIONAL 3-DEHYDROQUINATE DEHYDRATASE_SHIKIMATE DEHYDROGENASE, CHLOROPLASTIC"/>
    <property type="match status" value="1"/>
</dbReference>
<organism evidence="5 6">
    <name type="scientific">Burkholderia gladioli</name>
    <name type="common">Pseudomonas marginata</name>
    <name type="synonym">Phytomonas marginata</name>
    <dbReference type="NCBI Taxonomy" id="28095"/>
    <lineage>
        <taxon>Bacteria</taxon>
        <taxon>Pseudomonadati</taxon>
        <taxon>Pseudomonadota</taxon>
        <taxon>Betaproteobacteria</taxon>
        <taxon>Burkholderiales</taxon>
        <taxon>Burkholderiaceae</taxon>
        <taxon>Burkholderia</taxon>
    </lineage>
</organism>
<accession>A0A2A7SC67</accession>
<dbReference type="EMBL" id="PDDY01000001">
    <property type="protein sequence ID" value="PEH41304.1"/>
    <property type="molecule type" value="Genomic_DNA"/>
</dbReference>
<evidence type="ECO:0000256" key="1">
    <source>
        <dbReference type="ARBA" id="ARBA00004871"/>
    </source>
</evidence>
<evidence type="ECO:0000313" key="5">
    <source>
        <dbReference type="EMBL" id="PEH41304.1"/>
    </source>
</evidence>
<dbReference type="Gene3D" id="3.40.50.720">
    <property type="entry name" value="NAD(P)-binding Rossmann-like Domain"/>
    <property type="match status" value="1"/>
</dbReference>
<keyword evidence="2" id="KW-0560">Oxidoreductase</keyword>
<dbReference type="GO" id="GO:0019632">
    <property type="term" value="P:shikimate metabolic process"/>
    <property type="evidence" value="ECO:0007669"/>
    <property type="project" value="TreeGrafter"/>
</dbReference>
<dbReference type="Proteomes" id="UP000220629">
    <property type="component" value="Unassembled WGS sequence"/>
</dbReference>
<dbReference type="GO" id="GO:0050661">
    <property type="term" value="F:NADP binding"/>
    <property type="evidence" value="ECO:0007669"/>
    <property type="project" value="TreeGrafter"/>
</dbReference>
<reference evidence="6" key="1">
    <citation type="submission" date="2017-09" db="EMBL/GenBank/DDBJ databases">
        <title>FDA dAtabase for Regulatory Grade micrObial Sequences (FDA-ARGOS): Supporting development and validation of Infectious Disease Dx tests.</title>
        <authorList>
            <person name="Minogue T."/>
            <person name="Wolcott M."/>
            <person name="Wasieloski L."/>
            <person name="Aguilar W."/>
            <person name="Moore D."/>
            <person name="Tallon L."/>
            <person name="Sadzewicz L."/>
            <person name="Ott S."/>
            <person name="Zhao X."/>
            <person name="Nagaraj S."/>
            <person name="Vavikolanu K."/>
            <person name="Aluvathingal J."/>
            <person name="Nadendla S."/>
            <person name="Sichtig H."/>
        </authorList>
    </citation>
    <scope>NUCLEOTIDE SEQUENCE [LARGE SCALE GENOMIC DNA]</scope>
    <source>
        <strain evidence="6">FDAARGOS_390</strain>
    </source>
</reference>
<dbReference type="AlphaFoldDB" id="A0A2A7SC67"/>
<evidence type="ECO:0000256" key="2">
    <source>
        <dbReference type="ARBA" id="ARBA00023002"/>
    </source>
</evidence>
<dbReference type="SUPFAM" id="SSF51735">
    <property type="entry name" value="NAD(P)-binding Rossmann-fold domains"/>
    <property type="match status" value="1"/>
</dbReference>
<dbReference type="GO" id="GO:0004764">
    <property type="term" value="F:shikimate 3-dehydrogenase (NADP+) activity"/>
    <property type="evidence" value="ECO:0007669"/>
    <property type="project" value="InterPro"/>
</dbReference>
<keyword evidence="3" id="KW-0057">Aromatic amino acid biosynthesis</keyword>
<dbReference type="Gene3D" id="3.40.50.10860">
    <property type="entry name" value="Leucine Dehydrogenase, chain A, domain 1"/>
    <property type="match status" value="1"/>
</dbReference>
<dbReference type="GO" id="GO:0009423">
    <property type="term" value="P:chorismate biosynthetic process"/>
    <property type="evidence" value="ECO:0007669"/>
    <property type="project" value="TreeGrafter"/>
</dbReference>
<gene>
    <name evidence="5" type="ORF">CRM94_03515</name>
</gene>
<dbReference type="Pfam" id="PF08501">
    <property type="entry name" value="Shikimate_dh_N"/>
    <property type="match status" value="1"/>
</dbReference>
<feature type="domain" description="Shikimate dehydrogenase substrate binding N-terminal" evidence="4">
    <location>
        <begin position="39"/>
        <end position="121"/>
    </location>
</feature>
<evidence type="ECO:0000259" key="4">
    <source>
        <dbReference type="Pfam" id="PF08501"/>
    </source>
</evidence>
<dbReference type="InterPro" id="IPR036291">
    <property type="entry name" value="NAD(P)-bd_dom_sf"/>
</dbReference>
<dbReference type="PANTHER" id="PTHR21089">
    <property type="entry name" value="SHIKIMATE DEHYDROGENASE"/>
    <property type="match status" value="1"/>
</dbReference>
<dbReference type="GO" id="GO:0009073">
    <property type="term" value="P:aromatic amino acid family biosynthetic process"/>
    <property type="evidence" value="ECO:0007669"/>
    <property type="project" value="UniProtKB-KW"/>
</dbReference>
<dbReference type="InterPro" id="IPR013708">
    <property type="entry name" value="Shikimate_DH-bd_N"/>
</dbReference>
<dbReference type="GO" id="GO:0005829">
    <property type="term" value="C:cytosol"/>
    <property type="evidence" value="ECO:0007669"/>
    <property type="project" value="TreeGrafter"/>
</dbReference>
<evidence type="ECO:0000313" key="6">
    <source>
        <dbReference type="Proteomes" id="UP000220629"/>
    </source>
</evidence>
<dbReference type="SUPFAM" id="SSF53223">
    <property type="entry name" value="Aminoacid dehydrogenase-like, N-terminal domain"/>
    <property type="match status" value="1"/>
</dbReference>
<dbReference type="InterPro" id="IPR022893">
    <property type="entry name" value="Shikimate_DH_fam"/>
</dbReference>
<name>A0A2A7SC67_BURGA</name>
<proteinExistence type="predicted"/>
<keyword evidence="3" id="KW-0028">Amino-acid biosynthesis</keyword>
<protein>
    <submittedName>
        <fullName evidence="5">Shikimate dehydrogenase</fullName>
    </submittedName>
</protein>
<sequence length="307" mass="31234">MNGAQGQLAAGRADAALIDVGGASMRGAAIDGATRLYAIVGDPVAQVRSPGVYTEAFAQAGHNAVLIPALVRADRFDETIRGLMALGNLDGLLVTAPHKARMVPFAARLSARASVVGAVNALRRERDGSWSGDMFDGVGFVAAARRIAPLAGRRALLFGCGGAGAAIAAELAADGAAALTLVDPDATRAQRLATELARHYPQCEVRAGRGDHDEPGHDVVVNASTVGMRDGDPLPGEPGSIDARCLVGDVVLRPAGSPTALVARALAAGARVVTGQDMHAGQREAILDFFAPAPATGASSTRKQEAG</sequence>
<evidence type="ECO:0000256" key="3">
    <source>
        <dbReference type="ARBA" id="ARBA00023141"/>
    </source>
</evidence>
<dbReference type="RefSeq" id="WP_096752286.1">
    <property type="nucleotide sequence ID" value="NZ_CADEPO010000007.1"/>
</dbReference>